<dbReference type="EMBL" id="JAPZBT010000002">
    <property type="protein sequence ID" value="KAJ5374623.1"/>
    <property type="molecule type" value="Genomic_DNA"/>
</dbReference>
<reference evidence="2" key="1">
    <citation type="submission" date="2022-12" db="EMBL/GenBank/DDBJ databases">
        <authorList>
            <person name="Petersen C."/>
        </authorList>
    </citation>
    <scope>NUCLEOTIDE SEQUENCE</scope>
    <source>
        <strain evidence="2">IBT 3081</strain>
    </source>
</reference>
<feature type="compositionally biased region" description="Basic and acidic residues" evidence="1">
    <location>
        <begin position="1"/>
        <end position="14"/>
    </location>
</feature>
<proteinExistence type="predicted"/>
<dbReference type="AlphaFoldDB" id="A0A9W9SEE3"/>
<dbReference type="Proteomes" id="UP001147752">
    <property type="component" value="Unassembled WGS sequence"/>
</dbReference>
<comment type="caution">
    <text evidence="2">The sequence shown here is derived from an EMBL/GenBank/DDBJ whole genome shotgun (WGS) entry which is preliminary data.</text>
</comment>
<evidence type="ECO:0000256" key="1">
    <source>
        <dbReference type="SAM" id="MobiDB-lite"/>
    </source>
</evidence>
<accession>A0A9W9SEE3</accession>
<evidence type="ECO:0000313" key="2">
    <source>
        <dbReference type="EMBL" id="KAJ5374623.1"/>
    </source>
</evidence>
<dbReference type="GeneID" id="81463542"/>
<sequence length="96" mass="11312">MSIRYTRREWKDRLNTQARKHSPRSYNPIRNRAGATQSSPRLDCPSVFVHSPGTESSNTTAHQYHLKTHVIQYAKFHVNYIKLFRTRTAHDKEEDS</sequence>
<name>A0A9W9SEE3_9EURO</name>
<dbReference type="RefSeq" id="XP_056580609.1">
    <property type="nucleotide sequence ID" value="XM_056724359.1"/>
</dbReference>
<feature type="region of interest" description="Disordered" evidence="1">
    <location>
        <begin position="1"/>
        <end position="60"/>
    </location>
</feature>
<gene>
    <name evidence="2" type="ORF">N7517_006629</name>
</gene>
<protein>
    <submittedName>
        <fullName evidence="2">Uncharacterized protein</fullName>
    </submittedName>
</protein>
<organism evidence="2 3">
    <name type="scientific">Penicillium concentricum</name>
    <dbReference type="NCBI Taxonomy" id="293559"/>
    <lineage>
        <taxon>Eukaryota</taxon>
        <taxon>Fungi</taxon>
        <taxon>Dikarya</taxon>
        <taxon>Ascomycota</taxon>
        <taxon>Pezizomycotina</taxon>
        <taxon>Eurotiomycetes</taxon>
        <taxon>Eurotiomycetidae</taxon>
        <taxon>Eurotiales</taxon>
        <taxon>Aspergillaceae</taxon>
        <taxon>Penicillium</taxon>
    </lineage>
</organism>
<keyword evidence="3" id="KW-1185">Reference proteome</keyword>
<reference evidence="2" key="2">
    <citation type="journal article" date="2023" name="IMA Fungus">
        <title>Comparative genomic study of the Penicillium genus elucidates a diverse pangenome and 15 lateral gene transfer events.</title>
        <authorList>
            <person name="Petersen C."/>
            <person name="Sorensen T."/>
            <person name="Nielsen M.R."/>
            <person name="Sondergaard T.E."/>
            <person name="Sorensen J.L."/>
            <person name="Fitzpatrick D.A."/>
            <person name="Frisvad J.C."/>
            <person name="Nielsen K.L."/>
        </authorList>
    </citation>
    <scope>NUCLEOTIDE SEQUENCE</scope>
    <source>
        <strain evidence="2">IBT 3081</strain>
    </source>
</reference>
<evidence type="ECO:0000313" key="3">
    <source>
        <dbReference type="Proteomes" id="UP001147752"/>
    </source>
</evidence>